<dbReference type="Pfam" id="PF02668">
    <property type="entry name" value="TauD"/>
    <property type="match status" value="1"/>
</dbReference>
<dbReference type="GO" id="GO:0016706">
    <property type="term" value="F:2-oxoglutarate-dependent dioxygenase activity"/>
    <property type="evidence" value="ECO:0007669"/>
    <property type="project" value="UniProtKB-ARBA"/>
</dbReference>
<organism evidence="8 9">
    <name type="scientific">Pelagivirga sediminicola</name>
    <dbReference type="NCBI Taxonomy" id="2170575"/>
    <lineage>
        <taxon>Bacteria</taxon>
        <taxon>Pseudomonadati</taxon>
        <taxon>Pseudomonadota</taxon>
        <taxon>Alphaproteobacteria</taxon>
        <taxon>Rhodobacterales</taxon>
        <taxon>Paracoccaceae</taxon>
        <taxon>Pelagivirga</taxon>
    </lineage>
</organism>
<dbReference type="RefSeq" id="WP_108693111.1">
    <property type="nucleotide sequence ID" value="NZ_QCYH01000011.1"/>
</dbReference>
<proteinExistence type="inferred from homology"/>
<dbReference type="EMBL" id="QCYH01000011">
    <property type="protein sequence ID" value="PVA09098.1"/>
    <property type="molecule type" value="Genomic_DNA"/>
</dbReference>
<dbReference type="InterPro" id="IPR042098">
    <property type="entry name" value="TauD-like_sf"/>
</dbReference>
<keyword evidence="3" id="KW-0479">Metal-binding</keyword>
<comment type="similarity">
    <text evidence="2">Belongs to the gamma-BBH/TMLD family.</text>
</comment>
<evidence type="ECO:0000256" key="6">
    <source>
        <dbReference type="ARBA" id="ARBA00023004"/>
    </source>
</evidence>
<keyword evidence="6" id="KW-0408">Iron</keyword>
<dbReference type="PANTHER" id="PTHR10696:SF25">
    <property type="entry name" value="OXIDOREDUCTASE AIM17-RELATED"/>
    <property type="match status" value="1"/>
</dbReference>
<name>A0A2T7G3W7_9RHOB</name>
<reference evidence="8 9" key="1">
    <citation type="submission" date="2018-04" db="EMBL/GenBank/DDBJ databases">
        <title>Pelagivirga bohaiensis gen. nov., sp. nov., a bacterium isolated from the Bohai Sea.</title>
        <authorList>
            <person name="Ji X."/>
        </authorList>
    </citation>
    <scope>NUCLEOTIDE SEQUENCE [LARGE SCALE GENOMIC DNA]</scope>
    <source>
        <strain evidence="8 9">BH-SD19</strain>
    </source>
</reference>
<dbReference type="InterPro" id="IPR003819">
    <property type="entry name" value="TauD/TfdA-like"/>
</dbReference>
<evidence type="ECO:0000259" key="7">
    <source>
        <dbReference type="Pfam" id="PF02668"/>
    </source>
</evidence>
<comment type="cofactor">
    <cofactor evidence="1">
        <name>Fe(2+)</name>
        <dbReference type="ChEBI" id="CHEBI:29033"/>
    </cofactor>
</comment>
<keyword evidence="9" id="KW-1185">Reference proteome</keyword>
<feature type="domain" description="TauD/TfdA-like" evidence="7">
    <location>
        <begin position="124"/>
        <end position="351"/>
    </location>
</feature>
<keyword evidence="4 8" id="KW-0223">Dioxygenase</keyword>
<dbReference type="GO" id="GO:0046872">
    <property type="term" value="F:metal ion binding"/>
    <property type="evidence" value="ECO:0007669"/>
    <property type="project" value="UniProtKB-KW"/>
</dbReference>
<dbReference type="Proteomes" id="UP000244446">
    <property type="component" value="Unassembled WGS sequence"/>
</dbReference>
<dbReference type="OrthoDB" id="979809at2"/>
<evidence type="ECO:0000256" key="3">
    <source>
        <dbReference type="ARBA" id="ARBA00022723"/>
    </source>
</evidence>
<dbReference type="AlphaFoldDB" id="A0A2T7G3W7"/>
<dbReference type="GO" id="GO:0045329">
    <property type="term" value="P:carnitine biosynthetic process"/>
    <property type="evidence" value="ECO:0007669"/>
    <property type="project" value="TreeGrafter"/>
</dbReference>
<dbReference type="Gene3D" id="3.30.2020.30">
    <property type="match status" value="1"/>
</dbReference>
<evidence type="ECO:0000313" key="9">
    <source>
        <dbReference type="Proteomes" id="UP000244446"/>
    </source>
</evidence>
<evidence type="ECO:0000256" key="2">
    <source>
        <dbReference type="ARBA" id="ARBA00008654"/>
    </source>
</evidence>
<sequence>MTQSLRLAEKGLFVPLNDGETYFNYHWLRDACPTAIDPQTRERVFDISSLESGPVAAAAQIDGDTLVIDWAHEAHQTRLPLAQLQDFADHGRKPDPADLPRKLWYSDGYDSFRRVRQADVTGTDEGRAALSRALVEDGVALVTDMENSDESLTRLVNSLGPVTPSAEGDHFEVRLEIAPTNLAFTAGPLEMHTDLPGEETAPGVQFLHCRENTVDGGRSLFLDGAAVAKALREEDPQAFDLLASHDIPFFYRHDGWDYRAHQRVIELDARGNVAGVTLSQHLQDDIDLPQDLLDDYYPALCKFIRMMQQDRFLCRFRLNAGECIVFDNHRIVHGREAFSAESGARHLRGCYTDRGATWSTYRTLAAKGITGERMDRARAA</sequence>
<gene>
    <name evidence="8" type="ORF">DC366_15370</name>
</gene>
<keyword evidence="5" id="KW-0560">Oxidoreductase</keyword>
<comment type="caution">
    <text evidence="8">The sequence shown here is derived from an EMBL/GenBank/DDBJ whole genome shotgun (WGS) entry which is preliminary data.</text>
</comment>
<dbReference type="InterPro" id="IPR050411">
    <property type="entry name" value="AlphaKG_dependent_hydroxylases"/>
</dbReference>
<evidence type="ECO:0000256" key="1">
    <source>
        <dbReference type="ARBA" id="ARBA00001954"/>
    </source>
</evidence>
<dbReference type="SUPFAM" id="SSF51197">
    <property type="entry name" value="Clavaminate synthase-like"/>
    <property type="match status" value="1"/>
</dbReference>
<evidence type="ECO:0000313" key="8">
    <source>
        <dbReference type="EMBL" id="PVA09098.1"/>
    </source>
</evidence>
<protein>
    <submittedName>
        <fullName evidence="8">Gamma-butyrobetaine,2-oxoglutarate dioxygenase</fullName>
    </submittedName>
</protein>
<accession>A0A2T7G3W7</accession>
<dbReference type="PANTHER" id="PTHR10696">
    <property type="entry name" value="GAMMA-BUTYROBETAINE HYDROXYLASE-RELATED"/>
    <property type="match status" value="1"/>
</dbReference>
<evidence type="ECO:0000256" key="4">
    <source>
        <dbReference type="ARBA" id="ARBA00022964"/>
    </source>
</evidence>
<dbReference type="InterPro" id="IPR038492">
    <property type="entry name" value="GBBH-like_N_sf"/>
</dbReference>
<evidence type="ECO:0000256" key="5">
    <source>
        <dbReference type="ARBA" id="ARBA00023002"/>
    </source>
</evidence>
<dbReference type="Gene3D" id="3.60.130.10">
    <property type="entry name" value="Clavaminate synthase-like"/>
    <property type="match status" value="1"/>
</dbReference>